<keyword evidence="4 7" id="KW-0808">Transferase</keyword>
<dbReference type="InterPro" id="IPR026461">
    <property type="entry name" value="Trfase_2_rSAM/seldom_assoc"/>
</dbReference>
<dbReference type="InterPro" id="IPR001173">
    <property type="entry name" value="Glyco_trans_2-like"/>
</dbReference>
<keyword evidence="3" id="KW-0328">Glycosyltransferase</keyword>
<dbReference type="NCBIfam" id="TIGR04283">
    <property type="entry name" value="glyco_like_mftF"/>
    <property type="match status" value="1"/>
</dbReference>
<dbReference type="InterPro" id="IPR029044">
    <property type="entry name" value="Nucleotide-diphossugar_trans"/>
</dbReference>
<feature type="domain" description="Glycosyltransferase 2-like" evidence="6">
    <location>
        <begin position="8"/>
        <end position="139"/>
    </location>
</feature>
<name>A0A327PR36_9BACT</name>
<comment type="subcellular location">
    <subcellularLocation>
        <location evidence="1">Cell membrane</location>
    </subcellularLocation>
</comment>
<evidence type="ECO:0000259" key="6">
    <source>
        <dbReference type="Pfam" id="PF00535"/>
    </source>
</evidence>
<organism evidence="7 8">
    <name type="scientific">Algoriphagus yeomjeoni</name>
    <dbReference type="NCBI Taxonomy" id="291403"/>
    <lineage>
        <taxon>Bacteria</taxon>
        <taxon>Pseudomonadati</taxon>
        <taxon>Bacteroidota</taxon>
        <taxon>Cytophagia</taxon>
        <taxon>Cytophagales</taxon>
        <taxon>Cyclobacteriaceae</taxon>
        <taxon>Algoriphagus</taxon>
    </lineage>
</organism>
<dbReference type="CDD" id="cd02522">
    <property type="entry name" value="GT_2_like_a"/>
    <property type="match status" value="1"/>
</dbReference>
<evidence type="ECO:0000256" key="4">
    <source>
        <dbReference type="ARBA" id="ARBA00022679"/>
    </source>
</evidence>
<evidence type="ECO:0000256" key="1">
    <source>
        <dbReference type="ARBA" id="ARBA00004236"/>
    </source>
</evidence>
<dbReference type="PANTHER" id="PTHR43646:SF2">
    <property type="entry name" value="GLYCOSYLTRANSFERASE 2-LIKE DOMAIN-CONTAINING PROTEIN"/>
    <property type="match status" value="1"/>
</dbReference>
<dbReference type="Proteomes" id="UP000249610">
    <property type="component" value="Unassembled WGS sequence"/>
</dbReference>
<dbReference type="RefSeq" id="WP_245946983.1">
    <property type="nucleotide sequence ID" value="NZ_QLLK01000002.1"/>
</dbReference>
<reference evidence="7 8" key="1">
    <citation type="submission" date="2018-06" db="EMBL/GenBank/DDBJ databases">
        <title>Genomic Encyclopedia of Archaeal and Bacterial Type Strains, Phase II (KMG-II): from individual species to whole genera.</title>
        <authorList>
            <person name="Goeker M."/>
        </authorList>
    </citation>
    <scope>NUCLEOTIDE SEQUENCE [LARGE SCALE GENOMIC DNA]</scope>
    <source>
        <strain evidence="7 8">DSM 23446</strain>
    </source>
</reference>
<dbReference type="EMBL" id="QLLK01000002">
    <property type="protein sequence ID" value="RAI93771.1"/>
    <property type="molecule type" value="Genomic_DNA"/>
</dbReference>
<accession>A0A327PR36</accession>
<dbReference type="GO" id="GO:0005886">
    <property type="term" value="C:plasma membrane"/>
    <property type="evidence" value="ECO:0007669"/>
    <property type="project" value="UniProtKB-SubCell"/>
</dbReference>
<evidence type="ECO:0000256" key="2">
    <source>
        <dbReference type="ARBA" id="ARBA00022475"/>
    </source>
</evidence>
<protein>
    <submittedName>
        <fullName evidence="7">RSAM/selenodomain-associated transferase 2</fullName>
    </submittedName>
</protein>
<keyword evidence="5" id="KW-0472">Membrane</keyword>
<evidence type="ECO:0000313" key="8">
    <source>
        <dbReference type="Proteomes" id="UP000249610"/>
    </source>
</evidence>
<evidence type="ECO:0000256" key="3">
    <source>
        <dbReference type="ARBA" id="ARBA00022676"/>
    </source>
</evidence>
<sequence>MTEINRISVIIPCLNEEANLKELLPFLNEHGGDILSEIIVSDGGSEDNSLAIAESYGAILVRSLVRCRASQLNLGAQKAKGDILYFVHADTRPVKSFAKIILRSLAEGKRVGCFRYRFDADTIFLQANSWFTRFNSLFSGGGDQSLFIEKSFFNKLNGFDESFTIMEDFELVRRIRQKSDFHVLSYEMTVSARKYMDNNWLKVQLANFTAFALFLLKVKPASIKSLYLNFLSRKN</sequence>
<dbReference type="PANTHER" id="PTHR43646">
    <property type="entry name" value="GLYCOSYLTRANSFERASE"/>
    <property type="match status" value="1"/>
</dbReference>
<evidence type="ECO:0000313" key="7">
    <source>
        <dbReference type="EMBL" id="RAI93771.1"/>
    </source>
</evidence>
<dbReference type="Pfam" id="PF00535">
    <property type="entry name" value="Glycos_transf_2"/>
    <property type="match status" value="1"/>
</dbReference>
<keyword evidence="2" id="KW-1003">Cell membrane</keyword>
<dbReference type="GO" id="GO:0016757">
    <property type="term" value="F:glycosyltransferase activity"/>
    <property type="evidence" value="ECO:0007669"/>
    <property type="project" value="UniProtKB-KW"/>
</dbReference>
<dbReference type="SUPFAM" id="SSF53448">
    <property type="entry name" value="Nucleotide-diphospho-sugar transferases"/>
    <property type="match status" value="1"/>
</dbReference>
<dbReference type="Gene3D" id="3.90.550.10">
    <property type="entry name" value="Spore Coat Polysaccharide Biosynthesis Protein SpsA, Chain A"/>
    <property type="match status" value="1"/>
</dbReference>
<gene>
    <name evidence="7" type="ORF">LV83_00677</name>
</gene>
<proteinExistence type="predicted"/>
<comment type="caution">
    <text evidence="7">The sequence shown here is derived from an EMBL/GenBank/DDBJ whole genome shotgun (WGS) entry which is preliminary data.</text>
</comment>
<keyword evidence="8" id="KW-1185">Reference proteome</keyword>
<evidence type="ECO:0000256" key="5">
    <source>
        <dbReference type="ARBA" id="ARBA00023136"/>
    </source>
</evidence>
<dbReference type="AlphaFoldDB" id="A0A327PR36"/>